<accession>A0ABU6QHQ1</accession>
<feature type="non-terminal residue" evidence="1">
    <location>
        <position position="68"/>
    </location>
</feature>
<sequence>MWESLVFGPTVGANVLGQLSEKSSSSYTSTRLDFKDGGLRRSKLGTAGGGPARPLRCSSWWNIQERIF</sequence>
<dbReference type="EMBL" id="JASCZI010000328">
    <property type="protein sequence ID" value="MED6111073.1"/>
    <property type="molecule type" value="Genomic_DNA"/>
</dbReference>
<proteinExistence type="predicted"/>
<gene>
    <name evidence="1" type="ORF">PIB30_049154</name>
</gene>
<name>A0ABU6QHQ1_9FABA</name>
<evidence type="ECO:0000313" key="2">
    <source>
        <dbReference type="Proteomes" id="UP001341840"/>
    </source>
</evidence>
<reference evidence="1 2" key="1">
    <citation type="journal article" date="2023" name="Plants (Basel)">
        <title>Bridging the Gap: Combining Genomics and Transcriptomics Approaches to Understand Stylosanthes scabra, an Orphan Legume from the Brazilian Caatinga.</title>
        <authorList>
            <person name="Ferreira-Neto J.R.C."/>
            <person name="da Silva M.D."/>
            <person name="Binneck E."/>
            <person name="de Melo N.F."/>
            <person name="da Silva R.H."/>
            <person name="de Melo A.L.T.M."/>
            <person name="Pandolfi V."/>
            <person name="Bustamante F.O."/>
            <person name="Brasileiro-Vidal A.C."/>
            <person name="Benko-Iseppon A.M."/>
        </authorList>
    </citation>
    <scope>NUCLEOTIDE SEQUENCE [LARGE SCALE GENOMIC DNA]</scope>
    <source>
        <tissue evidence="1">Leaves</tissue>
    </source>
</reference>
<comment type="caution">
    <text evidence="1">The sequence shown here is derived from an EMBL/GenBank/DDBJ whole genome shotgun (WGS) entry which is preliminary data.</text>
</comment>
<dbReference type="Proteomes" id="UP001341840">
    <property type="component" value="Unassembled WGS sequence"/>
</dbReference>
<organism evidence="1 2">
    <name type="scientific">Stylosanthes scabra</name>
    <dbReference type="NCBI Taxonomy" id="79078"/>
    <lineage>
        <taxon>Eukaryota</taxon>
        <taxon>Viridiplantae</taxon>
        <taxon>Streptophyta</taxon>
        <taxon>Embryophyta</taxon>
        <taxon>Tracheophyta</taxon>
        <taxon>Spermatophyta</taxon>
        <taxon>Magnoliopsida</taxon>
        <taxon>eudicotyledons</taxon>
        <taxon>Gunneridae</taxon>
        <taxon>Pentapetalae</taxon>
        <taxon>rosids</taxon>
        <taxon>fabids</taxon>
        <taxon>Fabales</taxon>
        <taxon>Fabaceae</taxon>
        <taxon>Papilionoideae</taxon>
        <taxon>50 kb inversion clade</taxon>
        <taxon>dalbergioids sensu lato</taxon>
        <taxon>Dalbergieae</taxon>
        <taxon>Pterocarpus clade</taxon>
        <taxon>Stylosanthes</taxon>
    </lineage>
</organism>
<evidence type="ECO:0000313" key="1">
    <source>
        <dbReference type="EMBL" id="MED6111073.1"/>
    </source>
</evidence>
<keyword evidence="2" id="KW-1185">Reference proteome</keyword>
<protein>
    <submittedName>
        <fullName evidence="1">Uncharacterized protein</fullName>
    </submittedName>
</protein>